<feature type="domain" description="BTB" evidence="1">
    <location>
        <begin position="24"/>
        <end position="120"/>
    </location>
</feature>
<dbReference type="InterPro" id="IPR011333">
    <property type="entry name" value="SKP1/BTB/POZ_sf"/>
</dbReference>
<dbReference type="RefSeq" id="XP_064730210.1">
    <property type="nucleotide sequence ID" value="XM_064874488.1"/>
</dbReference>
<dbReference type="PANTHER" id="PTHR47843">
    <property type="entry name" value="BTB DOMAIN-CONTAINING PROTEIN-RELATED"/>
    <property type="match status" value="1"/>
</dbReference>
<proteinExistence type="predicted"/>
<reference evidence="2 3" key="1">
    <citation type="journal article" date="2023" name="Res Sq">
        <title>Genomic and morphological characterization of Knufia obscura isolated from the Mars 2020 spacecraft assembly facility.</title>
        <authorList>
            <person name="Chander A.M."/>
            <person name="Teixeira M.M."/>
            <person name="Singh N.K."/>
            <person name="Williams M.P."/>
            <person name="Parker C.W."/>
            <person name="Leo P."/>
            <person name="Stajich J.E."/>
            <person name="Torok T."/>
            <person name="Tighe S."/>
            <person name="Mason C.E."/>
            <person name="Venkateswaran K."/>
        </authorList>
    </citation>
    <scope>NUCLEOTIDE SEQUENCE [LARGE SCALE GENOMIC DNA]</scope>
    <source>
        <strain evidence="2 3">CCFEE 5817</strain>
    </source>
</reference>
<dbReference type="Gene3D" id="3.30.710.10">
    <property type="entry name" value="Potassium Channel Kv1.1, Chain A"/>
    <property type="match status" value="1"/>
</dbReference>
<dbReference type="InterPro" id="IPR000210">
    <property type="entry name" value="BTB/POZ_dom"/>
</dbReference>
<protein>
    <recommendedName>
        <fullName evidence="1">BTB domain-containing protein</fullName>
    </recommendedName>
</protein>
<evidence type="ECO:0000313" key="2">
    <source>
        <dbReference type="EMBL" id="KAK5942120.1"/>
    </source>
</evidence>
<comment type="caution">
    <text evidence="2">The sequence shown here is derived from an EMBL/GenBank/DDBJ whole genome shotgun (WGS) entry which is preliminary data.</text>
</comment>
<dbReference type="GeneID" id="89999522"/>
<dbReference type="Proteomes" id="UP001334248">
    <property type="component" value="Unassembled WGS sequence"/>
</dbReference>
<name>A0ABR0RND2_9EURO</name>
<keyword evidence="3" id="KW-1185">Reference proteome</keyword>
<sequence length="311" mass="33488">MASDANTSADPRMHGFIAAIDDDTDFTVTVGDGAYSWRIHAELAAKHSTFFKTMIEASLSRSTPSSPQGAEDQSASGTNRIHANIGQEARKQAINMQEDNPWMVARMLQFFYRGVYDFDQEPTSRGAFTAPSFTRQKAVDGHLTGFEIAAAMYVVADKYGAADLKAHALRDLVILRPSGKVLVKICQSNFRDLIEGNGDLKLAIAQKIATCYAPLRKEESEWLQTWITTDPEFALLIMDSMNSSKQSTASSFAATKPASAFSSPAHGGFGFGGQPARSTTPEEPFRGFAGVPGFGAFGGFDASTSTPLSQG</sequence>
<evidence type="ECO:0000259" key="1">
    <source>
        <dbReference type="PROSITE" id="PS50097"/>
    </source>
</evidence>
<organism evidence="2 3">
    <name type="scientific">Knufia obscura</name>
    <dbReference type="NCBI Taxonomy" id="1635080"/>
    <lineage>
        <taxon>Eukaryota</taxon>
        <taxon>Fungi</taxon>
        <taxon>Dikarya</taxon>
        <taxon>Ascomycota</taxon>
        <taxon>Pezizomycotina</taxon>
        <taxon>Eurotiomycetes</taxon>
        <taxon>Chaetothyriomycetidae</taxon>
        <taxon>Chaetothyriales</taxon>
        <taxon>Trichomeriaceae</taxon>
        <taxon>Knufia</taxon>
    </lineage>
</organism>
<dbReference type="EMBL" id="JAVHJV010000006">
    <property type="protein sequence ID" value="KAK5942120.1"/>
    <property type="molecule type" value="Genomic_DNA"/>
</dbReference>
<evidence type="ECO:0000313" key="3">
    <source>
        <dbReference type="Proteomes" id="UP001334248"/>
    </source>
</evidence>
<gene>
    <name evidence="2" type="ORF">PMZ80_006073</name>
</gene>
<accession>A0ABR0RND2</accession>
<dbReference type="PROSITE" id="PS50097">
    <property type="entry name" value="BTB"/>
    <property type="match status" value="1"/>
</dbReference>